<sequence length="210" mass="23192">MKYCMRLFTIAALGVLIFSCNKREIIPAPEPKVDLKNHFYAKINGSDLELTQNVNGFSGTSGVDLIINASTLDSAVYHSIFESTQTSQKVNIGHGSIVFDWNASERPTLNAFESFYTSGLNQTPVFSTNGLSGFVFTYTDGAGREWKSGTLGNVAYSSMAIESDSSGDYAKFKVNFDTEVSYTYYDPVLQVNVTNTMTVTDAVYTGWYKR</sequence>
<dbReference type="EMBL" id="JACVEL010000003">
    <property type="protein sequence ID" value="MBC9812070.1"/>
    <property type="molecule type" value="Genomic_DNA"/>
</dbReference>
<dbReference type="RefSeq" id="WP_163490177.1">
    <property type="nucleotide sequence ID" value="NZ_JACVEL010000003.1"/>
</dbReference>
<proteinExistence type="predicted"/>
<accession>A0A8J6U241</accession>
<protein>
    <submittedName>
        <fullName evidence="1">Uncharacterized protein</fullName>
    </submittedName>
</protein>
<evidence type="ECO:0000313" key="1">
    <source>
        <dbReference type="EMBL" id="MBC9812070.1"/>
    </source>
</evidence>
<evidence type="ECO:0000313" key="2">
    <source>
        <dbReference type="Proteomes" id="UP000652681"/>
    </source>
</evidence>
<comment type="caution">
    <text evidence="1">The sequence shown here is derived from an EMBL/GenBank/DDBJ whole genome shotgun (WGS) entry which is preliminary data.</text>
</comment>
<name>A0A8J6U241_9FLAO</name>
<gene>
    <name evidence="1" type="ORF">H9Y05_06210</name>
</gene>
<dbReference type="PROSITE" id="PS51257">
    <property type="entry name" value="PROKAR_LIPOPROTEIN"/>
    <property type="match status" value="1"/>
</dbReference>
<organism evidence="1 2">
    <name type="scientific">Taishania pollutisoli</name>
    <dbReference type="NCBI Taxonomy" id="2766479"/>
    <lineage>
        <taxon>Bacteria</taxon>
        <taxon>Pseudomonadati</taxon>
        <taxon>Bacteroidota</taxon>
        <taxon>Flavobacteriia</taxon>
        <taxon>Flavobacteriales</taxon>
        <taxon>Crocinitomicaceae</taxon>
        <taxon>Taishania</taxon>
    </lineage>
</organism>
<keyword evidence="2" id="KW-1185">Reference proteome</keyword>
<dbReference type="Proteomes" id="UP000652681">
    <property type="component" value="Unassembled WGS sequence"/>
</dbReference>
<dbReference type="AlphaFoldDB" id="A0A8J6U241"/>
<reference evidence="1" key="1">
    <citation type="submission" date="2020-09" db="EMBL/GenBank/DDBJ databases">
        <title>Taishania pollutisoli gen. nov., sp. nov., Isolated from Tetrabromobisphenol A-Contaminated Soil.</title>
        <authorList>
            <person name="Chen Q."/>
        </authorList>
    </citation>
    <scope>NUCLEOTIDE SEQUENCE</scope>
    <source>
        <strain evidence="1">CZZ-1</strain>
    </source>
</reference>